<sequence length="75" mass="8786">MREDKVLFDNRTIEPIIDNIYDVWEEHAYDEIHMVMACYIAAECFAKQIGMDVTSKEQILEKAKEVSKTVSFVKK</sequence>
<proteinExistence type="predicted"/>
<dbReference type="AlphaFoldDB" id="X1E174"/>
<comment type="caution">
    <text evidence="1">The sequence shown here is derived from an EMBL/GenBank/DDBJ whole genome shotgun (WGS) entry which is preliminary data.</text>
</comment>
<evidence type="ECO:0000313" key="1">
    <source>
        <dbReference type="EMBL" id="GAH02418.1"/>
    </source>
</evidence>
<dbReference type="EMBL" id="BART01028209">
    <property type="protein sequence ID" value="GAH02418.1"/>
    <property type="molecule type" value="Genomic_DNA"/>
</dbReference>
<name>X1E174_9ZZZZ</name>
<organism evidence="1">
    <name type="scientific">marine sediment metagenome</name>
    <dbReference type="NCBI Taxonomy" id="412755"/>
    <lineage>
        <taxon>unclassified sequences</taxon>
        <taxon>metagenomes</taxon>
        <taxon>ecological metagenomes</taxon>
    </lineage>
</organism>
<reference evidence="1" key="1">
    <citation type="journal article" date="2014" name="Front. Microbiol.">
        <title>High frequency of phylogenetically diverse reductive dehalogenase-homologous genes in deep subseafloor sedimentary metagenomes.</title>
        <authorList>
            <person name="Kawai M."/>
            <person name="Futagami T."/>
            <person name="Toyoda A."/>
            <person name="Takaki Y."/>
            <person name="Nishi S."/>
            <person name="Hori S."/>
            <person name="Arai W."/>
            <person name="Tsubouchi T."/>
            <person name="Morono Y."/>
            <person name="Uchiyama I."/>
            <person name="Ito T."/>
            <person name="Fujiyama A."/>
            <person name="Inagaki F."/>
            <person name="Takami H."/>
        </authorList>
    </citation>
    <scope>NUCLEOTIDE SEQUENCE</scope>
    <source>
        <strain evidence="1">Expedition CK06-06</strain>
    </source>
</reference>
<accession>X1E174</accession>
<protein>
    <submittedName>
        <fullName evidence="1">Uncharacterized protein</fullName>
    </submittedName>
</protein>
<gene>
    <name evidence="1" type="ORF">S01H4_49804</name>
</gene>